<gene>
    <name evidence="5" type="ORF">I5E68_01135</name>
</gene>
<evidence type="ECO:0000313" key="5">
    <source>
        <dbReference type="EMBL" id="MBH0111554.1"/>
    </source>
</evidence>
<keyword evidence="6" id="KW-1185">Reference proteome</keyword>
<dbReference type="AlphaFoldDB" id="A0A931H9Q8"/>
<dbReference type="Pfam" id="PF02397">
    <property type="entry name" value="Bac_transf"/>
    <property type="match status" value="1"/>
</dbReference>
<protein>
    <submittedName>
        <fullName evidence="5">Sugar transferase</fullName>
    </submittedName>
</protein>
<comment type="similarity">
    <text evidence="1">Belongs to the bacterial sugar transferase family.</text>
</comment>
<feature type="transmembrane region" description="Helical" evidence="3">
    <location>
        <begin position="62"/>
        <end position="82"/>
    </location>
</feature>
<accession>A0A931H9Q8</accession>
<feature type="domain" description="Bacterial sugar transferase" evidence="4">
    <location>
        <begin position="273"/>
        <end position="461"/>
    </location>
</feature>
<keyword evidence="2" id="KW-0270">Exopolysaccharide synthesis</keyword>
<evidence type="ECO:0000259" key="4">
    <source>
        <dbReference type="Pfam" id="PF02397"/>
    </source>
</evidence>
<keyword evidence="3" id="KW-0812">Transmembrane</keyword>
<feature type="transmembrane region" description="Helical" evidence="3">
    <location>
        <begin position="275"/>
        <end position="299"/>
    </location>
</feature>
<dbReference type="Proteomes" id="UP000617634">
    <property type="component" value="Unassembled WGS sequence"/>
</dbReference>
<evidence type="ECO:0000313" key="6">
    <source>
        <dbReference type="Proteomes" id="UP000617634"/>
    </source>
</evidence>
<evidence type="ECO:0000256" key="1">
    <source>
        <dbReference type="ARBA" id="ARBA00006464"/>
    </source>
</evidence>
<keyword evidence="3" id="KW-1133">Transmembrane helix</keyword>
<name>A0A931H9Q8_9SPHN</name>
<organism evidence="5 6">
    <name type="scientific">Novosphingobium aureum</name>
    <dbReference type="NCBI Taxonomy" id="2792964"/>
    <lineage>
        <taxon>Bacteria</taxon>
        <taxon>Pseudomonadati</taxon>
        <taxon>Pseudomonadota</taxon>
        <taxon>Alphaproteobacteria</taxon>
        <taxon>Sphingomonadales</taxon>
        <taxon>Sphingomonadaceae</taxon>
        <taxon>Novosphingobium</taxon>
    </lineage>
</organism>
<feature type="transmembrane region" description="Helical" evidence="3">
    <location>
        <begin position="33"/>
        <end position="56"/>
    </location>
</feature>
<evidence type="ECO:0000256" key="2">
    <source>
        <dbReference type="ARBA" id="ARBA00023169"/>
    </source>
</evidence>
<dbReference type="EMBL" id="JADZGI010000001">
    <property type="protein sequence ID" value="MBH0111554.1"/>
    <property type="molecule type" value="Genomic_DNA"/>
</dbReference>
<sequence length="466" mass="51438">MNAPFAPRPVLDHAQVAEGHPIAPSLERRRLQCYIGIMVGDMLAIALAFALSGYLFGDVGGTARSLVHAQVVIPIFLTLALYNRSYSIEALRNMWTGVARAIVAIVLAVAVAVFVQFLIKPTYGFPRLSFNAGSLFALFFVSLMRYQMRSLVRWRCGSVVMNELVIDDGGPKVSFPGSIQISAAAMGIVPDLRDPNALDKLGLVLRNIDRVIVSCPVGRRAEWAMMLKGANVDGEVLDDVVVRLGAQGARVAGQHGLLLVSAGPLGMRDRAIKRLFDLAFAGSAILALSPLLIVVALAVKLYDRGPVFFVQRRMGRGNRFFNMYKFRSMTQDLCDADGNQSASKDDKRITPIGKFIRKTSIDELPQLFNVLLGDMSLVGPRPHATGSLAGEKLFWEVDLRYWQRHSLKPGLSGLAQVRGYRGATDHESDLVNRLQSDLEYLEGWTIMRDIQIIFLTLRVLVHDRAF</sequence>
<dbReference type="InterPro" id="IPR003362">
    <property type="entry name" value="Bact_transf"/>
</dbReference>
<keyword evidence="5" id="KW-0808">Transferase</keyword>
<evidence type="ECO:0000256" key="3">
    <source>
        <dbReference type="SAM" id="Phobius"/>
    </source>
</evidence>
<keyword evidence="3" id="KW-0472">Membrane</keyword>
<dbReference type="PANTHER" id="PTHR30576">
    <property type="entry name" value="COLANIC BIOSYNTHESIS UDP-GLUCOSE LIPID CARRIER TRANSFERASE"/>
    <property type="match status" value="1"/>
</dbReference>
<dbReference type="GO" id="GO:0000271">
    <property type="term" value="P:polysaccharide biosynthetic process"/>
    <property type="evidence" value="ECO:0007669"/>
    <property type="project" value="UniProtKB-KW"/>
</dbReference>
<dbReference type="PANTHER" id="PTHR30576:SF0">
    <property type="entry name" value="UNDECAPRENYL-PHOSPHATE N-ACETYLGALACTOSAMINYL 1-PHOSPHATE TRANSFERASE-RELATED"/>
    <property type="match status" value="1"/>
</dbReference>
<dbReference type="RefSeq" id="WP_197164403.1">
    <property type="nucleotide sequence ID" value="NZ_JADZGI010000001.1"/>
</dbReference>
<comment type="caution">
    <text evidence="5">The sequence shown here is derived from an EMBL/GenBank/DDBJ whole genome shotgun (WGS) entry which is preliminary data.</text>
</comment>
<feature type="transmembrane region" description="Helical" evidence="3">
    <location>
        <begin position="94"/>
        <end position="119"/>
    </location>
</feature>
<proteinExistence type="inferred from homology"/>
<dbReference type="GO" id="GO:0016780">
    <property type="term" value="F:phosphotransferase activity, for other substituted phosphate groups"/>
    <property type="evidence" value="ECO:0007669"/>
    <property type="project" value="TreeGrafter"/>
</dbReference>
<feature type="transmembrane region" description="Helical" evidence="3">
    <location>
        <begin position="125"/>
        <end position="146"/>
    </location>
</feature>
<reference evidence="5" key="1">
    <citation type="submission" date="2020-11" db="EMBL/GenBank/DDBJ databases">
        <title>Novosphingobium aureum sp. nov., a marine bacterium isolated from sediment of a salt flat.</title>
        <authorList>
            <person name="Yoo Y."/>
            <person name="Kim J.-J."/>
        </authorList>
    </citation>
    <scope>NUCLEOTIDE SEQUENCE</scope>
    <source>
        <strain evidence="5">YJ-S2-02</strain>
    </source>
</reference>